<evidence type="ECO:0000313" key="2">
    <source>
        <dbReference type="Proteomes" id="UP000076335"/>
    </source>
</evidence>
<dbReference type="EMBL" id="LPVY01000002">
    <property type="protein sequence ID" value="KZB69280.1"/>
    <property type="molecule type" value="Genomic_DNA"/>
</dbReference>
<protein>
    <submittedName>
        <fullName evidence="1">Molybdenum ABC transporter ATP-binding protein</fullName>
    </submittedName>
</protein>
<dbReference type="Proteomes" id="UP000076335">
    <property type="component" value="Unassembled WGS sequence"/>
</dbReference>
<dbReference type="GO" id="GO:0005524">
    <property type="term" value="F:ATP binding"/>
    <property type="evidence" value="ECO:0007669"/>
    <property type="project" value="UniProtKB-KW"/>
</dbReference>
<name>A0A154LD08_9PROT</name>
<dbReference type="InterPro" id="IPR018912">
    <property type="entry name" value="DUF2478"/>
</dbReference>
<accession>A0A154LD08</accession>
<evidence type="ECO:0000313" key="1">
    <source>
        <dbReference type="EMBL" id="KZB69280.1"/>
    </source>
</evidence>
<sequence>MLAGIPFLPKDGIDDLLDRLANHIVAKGLRVAGYVQKRRADRDCGTLVYVRNLGTGHEMPITKNRGSMARGCKLDGDALATLSEQLEGDLDHTPDILIIGRFGRSEADGRGLRDVISKAMDLGIPVLVGVRDEYDAAWQDFHGGYAQTLPFDEDSIITWWQEQVRECATQEA</sequence>
<dbReference type="OrthoDB" id="5918880at2"/>
<proteinExistence type="predicted"/>
<organism evidence="1 2">
    <name type="scientific">Thalassospira lucentensis</name>
    <dbReference type="NCBI Taxonomy" id="168935"/>
    <lineage>
        <taxon>Bacteria</taxon>
        <taxon>Pseudomonadati</taxon>
        <taxon>Pseudomonadota</taxon>
        <taxon>Alphaproteobacteria</taxon>
        <taxon>Rhodospirillales</taxon>
        <taxon>Thalassospiraceae</taxon>
        <taxon>Thalassospira</taxon>
    </lineage>
</organism>
<keyword evidence="1" id="KW-0067">ATP-binding</keyword>
<dbReference type="AlphaFoldDB" id="A0A154LD08"/>
<keyword evidence="1" id="KW-0547">Nucleotide-binding</keyword>
<dbReference type="RefSeq" id="WP_062948480.1">
    <property type="nucleotide sequence ID" value="NZ_LPVY01000002.1"/>
</dbReference>
<comment type="caution">
    <text evidence="1">The sequence shown here is derived from an EMBL/GenBank/DDBJ whole genome shotgun (WGS) entry which is preliminary data.</text>
</comment>
<gene>
    <name evidence="1" type="ORF">AUP42_09090</name>
</gene>
<reference evidence="1 2" key="1">
    <citation type="submission" date="2015-12" db="EMBL/GenBank/DDBJ databases">
        <title>Genome sequence of Thalassospira lucentensis MCCC 1A02072.</title>
        <authorList>
            <person name="Lu L."/>
            <person name="Lai Q."/>
            <person name="Shao Z."/>
            <person name="Qian P."/>
        </authorList>
    </citation>
    <scope>NUCLEOTIDE SEQUENCE [LARGE SCALE GENOMIC DNA]</scope>
    <source>
        <strain evidence="1 2">MCCC 1A02072</strain>
    </source>
</reference>
<dbReference type="Pfam" id="PF10649">
    <property type="entry name" value="DUF2478"/>
    <property type="match status" value="1"/>
</dbReference>